<dbReference type="GeneID" id="20238563"/>
<proteinExistence type="predicted"/>
<dbReference type="CTD" id="20238563"/>
<dbReference type="AlphaFoldDB" id="V4BZZ4"/>
<evidence type="ECO:0000313" key="2">
    <source>
        <dbReference type="Proteomes" id="UP000030746"/>
    </source>
</evidence>
<sequence length="121" mass="13455">MTPGVAPVAQKPRPVAYYLQEPLKKRIDECIREEIFEKCQCGVEDLEFYGCKFTKDGLKPAPDKVKAVKDKAKAIGSVAEAGKSISDAVTKSDELKELQLITELRNRKLEEKKGKGFKVIG</sequence>
<reference evidence="1 2" key="1">
    <citation type="journal article" date="2013" name="Nature">
        <title>Insights into bilaterian evolution from three spiralian genomes.</title>
        <authorList>
            <person name="Simakov O."/>
            <person name="Marletaz F."/>
            <person name="Cho S.J."/>
            <person name="Edsinger-Gonzales E."/>
            <person name="Havlak P."/>
            <person name="Hellsten U."/>
            <person name="Kuo D.H."/>
            <person name="Larsson T."/>
            <person name="Lv J."/>
            <person name="Arendt D."/>
            <person name="Savage R."/>
            <person name="Osoegawa K."/>
            <person name="de Jong P."/>
            <person name="Grimwood J."/>
            <person name="Chapman J.A."/>
            <person name="Shapiro H."/>
            <person name="Aerts A."/>
            <person name="Otillar R.P."/>
            <person name="Terry A.Y."/>
            <person name="Boore J.L."/>
            <person name="Grigoriev I.V."/>
            <person name="Lindberg D.R."/>
            <person name="Seaver E.C."/>
            <person name="Weisblat D.A."/>
            <person name="Putnam N.H."/>
            <person name="Rokhsar D.S."/>
        </authorList>
    </citation>
    <scope>NUCLEOTIDE SEQUENCE [LARGE SCALE GENOMIC DNA]</scope>
</reference>
<protein>
    <submittedName>
        <fullName evidence="1">Uncharacterized protein</fullName>
    </submittedName>
</protein>
<dbReference type="Proteomes" id="UP000030746">
    <property type="component" value="Unassembled WGS sequence"/>
</dbReference>
<keyword evidence="2" id="KW-1185">Reference proteome</keyword>
<dbReference type="RefSeq" id="XP_009054480.1">
    <property type="nucleotide sequence ID" value="XM_009056232.1"/>
</dbReference>
<accession>V4BZZ4</accession>
<evidence type="ECO:0000313" key="1">
    <source>
        <dbReference type="EMBL" id="ESO94739.1"/>
    </source>
</evidence>
<dbReference type="EMBL" id="KB201750">
    <property type="protein sequence ID" value="ESO94739.1"/>
    <property type="molecule type" value="Genomic_DNA"/>
</dbReference>
<name>V4BZZ4_LOTGI</name>
<dbReference type="HOGENOM" id="CLU_2040714_0_0_1"/>
<dbReference type="KEGG" id="lgi:LOTGIDRAFT_160973"/>
<gene>
    <name evidence="1" type="ORF">LOTGIDRAFT_160973</name>
</gene>
<organism evidence="1 2">
    <name type="scientific">Lottia gigantea</name>
    <name type="common">Giant owl limpet</name>
    <dbReference type="NCBI Taxonomy" id="225164"/>
    <lineage>
        <taxon>Eukaryota</taxon>
        <taxon>Metazoa</taxon>
        <taxon>Spiralia</taxon>
        <taxon>Lophotrochozoa</taxon>
        <taxon>Mollusca</taxon>
        <taxon>Gastropoda</taxon>
        <taxon>Patellogastropoda</taxon>
        <taxon>Lottioidea</taxon>
        <taxon>Lottiidae</taxon>
        <taxon>Lottia</taxon>
    </lineage>
</organism>
<dbReference type="OrthoDB" id="5982854at2759"/>